<dbReference type="Gene3D" id="1.10.260.40">
    <property type="entry name" value="lambda repressor-like DNA-binding domains"/>
    <property type="match status" value="1"/>
</dbReference>
<dbReference type="SUPFAM" id="SSF47413">
    <property type="entry name" value="lambda repressor-like DNA-binding domains"/>
    <property type="match status" value="1"/>
</dbReference>
<organism evidence="2 3">
    <name type="scientific">Solihabitans fulvus</name>
    <dbReference type="NCBI Taxonomy" id="1892852"/>
    <lineage>
        <taxon>Bacteria</taxon>
        <taxon>Bacillati</taxon>
        <taxon>Actinomycetota</taxon>
        <taxon>Actinomycetes</taxon>
        <taxon>Pseudonocardiales</taxon>
        <taxon>Pseudonocardiaceae</taxon>
        <taxon>Solihabitans</taxon>
    </lineage>
</organism>
<feature type="domain" description="HTH cro/C1-type" evidence="1">
    <location>
        <begin position="12"/>
        <end position="84"/>
    </location>
</feature>
<sequence length="274" mass="31278">MSEAQRRALGGFLRSRRERLSPESVGLPPGLRRRARGLRREEVALLSGVSVSWYTWLEQGRDINVSRQVLDALARTLRLVGPERRHLYLLADELPPPQDTPSGEGLDHLLAVLGALEPHPACLRDRHWDLIGWNRAEAALFTDFAELPARLRNMIWVMFGWPPVRTLLVDWAAHAQHLVAQFRASADRHPDDPRFAEIIADLHETGPAFSQFWERHDIAGFEVVHREFRHERVGTMRLRTTKLLAAEDTELQIITRVPTDEDSAGRLWLLTAAD</sequence>
<dbReference type="OrthoDB" id="4790304at2"/>
<dbReference type="PANTHER" id="PTHR35010">
    <property type="entry name" value="BLL4672 PROTEIN-RELATED"/>
    <property type="match status" value="1"/>
</dbReference>
<dbReference type="SMART" id="SM00530">
    <property type="entry name" value="HTH_XRE"/>
    <property type="match status" value="1"/>
</dbReference>
<dbReference type="AlphaFoldDB" id="A0A5B2XG23"/>
<dbReference type="InterPro" id="IPR010982">
    <property type="entry name" value="Lambda_DNA-bd_dom_sf"/>
</dbReference>
<gene>
    <name evidence="2" type="ORF">F0L68_14915</name>
</gene>
<name>A0A5B2XG23_9PSEU</name>
<dbReference type="Proteomes" id="UP000323454">
    <property type="component" value="Unassembled WGS sequence"/>
</dbReference>
<dbReference type="Pfam" id="PF13560">
    <property type="entry name" value="HTH_31"/>
    <property type="match status" value="1"/>
</dbReference>
<dbReference type="Pfam" id="PF17765">
    <property type="entry name" value="MLTR_LBD"/>
    <property type="match status" value="1"/>
</dbReference>
<dbReference type="EMBL" id="VUOB01000023">
    <property type="protein sequence ID" value="KAA2261985.1"/>
    <property type="molecule type" value="Genomic_DNA"/>
</dbReference>
<proteinExistence type="predicted"/>
<reference evidence="2 3" key="1">
    <citation type="submission" date="2019-09" db="EMBL/GenBank/DDBJ databases">
        <title>Goodfellowia gen. nov., a new genus of the Pseudonocardineae related to Actinoalloteichus, containing Goodfellowia coeruleoviolacea gen. nov., comb. nov. gen. nov., comb. nov.</title>
        <authorList>
            <person name="Labeda D."/>
        </authorList>
    </citation>
    <scope>NUCLEOTIDE SEQUENCE [LARGE SCALE GENOMIC DNA]</scope>
    <source>
        <strain evidence="2 3">AN110305</strain>
    </source>
</reference>
<dbReference type="InterPro" id="IPR041413">
    <property type="entry name" value="MLTR_LBD"/>
</dbReference>
<comment type="caution">
    <text evidence="2">The sequence shown here is derived from an EMBL/GenBank/DDBJ whole genome shotgun (WGS) entry which is preliminary data.</text>
</comment>
<dbReference type="Gene3D" id="3.30.450.180">
    <property type="match status" value="1"/>
</dbReference>
<accession>A0A5B2XG23</accession>
<dbReference type="InterPro" id="IPR001387">
    <property type="entry name" value="Cro/C1-type_HTH"/>
</dbReference>
<dbReference type="RefSeq" id="WP_149850147.1">
    <property type="nucleotide sequence ID" value="NZ_VUOB01000023.1"/>
</dbReference>
<reference evidence="2 3" key="2">
    <citation type="submission" date="2019-09" db="EMBL/GenBank/DDBJ databases">
        <authorList>
            <person name="Jin C."/>
        </authorList>
    </citation>
    <scope>NUCLEOTIDE SEQUENCE [LARGE SCALE GENOMIC DNA]</scope>
    <source>
        <strain evidence="2 3">AN110305</strain>
    </source>
</reference>
<dbReference type="GO" id="GO:0003677">
    <property type="term" value="F:DNA binding"/>
    <property type="evidence" value="ECO:0007669"/>
    <property type="project" value="InterPro"/>
</dbReference>
<evidence type="ECO:0000313" key="2">
    <source>
        <dbReference type="EMBL" id="KAA2261985.1"/>
    </source>
</evidence>
<keyword evidence="3" id="KW-1185">Reference proteome</keyword>
<protein>
    <submittedName>
        <fullName evidence="2">Helix-turn-helix domain-containing protein</fullName>
    </submittedName>
</protein>
<evidence type="ECO:0000259" key="1">
    <source>
        <dbReference type="SMART" id="SM00530"/>
    </source>
</evidence>
<evidence type="ECO:0000313" key="3">
    <source>
        <dbReference type="Proteomes" id="UP000323454"/>
    </source>
</evidence>